<protein>
    <submittedName>
        <fullName evidence="3">LysM peptidoglycan-binding domain-containing protein</fullName>
    </submittedName>
</protein>
<keyword evidence="4" id="KW-1185">Reference proteome</keyword>
<evidence type="ECO:0000259" key="2">
    <source>
        <dbReference type="PROSITE" id="PS51782"/>
    </source>
</evidence>
<dbReference type="EMBL" id="JBHSBU010000002">
    <property type="protein sequence ID" value="MFC4161877.1"/>
    <property type="molecule type" value="Genomic_DNA"/>
</dbReference>
<dbReference type="PROSITE" id="PS51782">
    <property type="entry name" value="LYSM"/>
    <property type="match status" value="1"/>
</dbReference>
<proteinExistence type="predicted"/>
<dbReference type="Proteomes" id="UP001595791">
    <property type="component" value="Unassembled WGS sequence"/>
</dbReference>
<feature type="transmembrane region" description="Helical" evidence="1">
    <location>
        <begin position="448"/>
        <end position="469"/>
    </location>
</feature>
<comment type="caution">
    <text evidence="3">The sequence shown here is derived from an EMBL/GenBank/DDBJ whole genome shotgun (WGS) entry which is preliminary data.</text>
</comment>
<evidence type="ECO:0000256" key="1">
    <source>
        <dbReference type="SAM" id="Phobius"/>
    </source>
</evidence>
<keyword evidence="1" id="KW-0812">Transmembrane</keyword>
<keyword evidence="1" id="KW-1133">Transmembrane helix</keyword>
<evidence type="ECO:0000313" key="3">
    <source>
        <dbReference type="EMBL" id="MFC4161877.1"/>
    </source>
</evidence>
<dbReference type="InterPro" id="IPR018392">
    <property type="entry name" value="LysM"/>
</dbReference>
<organism evidence="3 4">
    <name type="scientific">Chitinimonas lacunae</name>
    <dbReference type="NCBI Taxonomy" id="1963018"/>
    <lineage>
        <taxon>Bacteria</taxon>
        <taxon>Pseudomonadati</taxon>
        <taxon>Pseudomonadota</taxon>
        <taxon>Betaproteobacteria</taxon>
        <taxon>Neisseriales</taxon>
        <taxon>Chitinibacteraceae</taxon>
        <taxon>Chitinimonas</taxon>
    </lineage>
</organism>
<dbReference type="RefSeq" id="WP_378168495.1">
    <property type="nucleotide sequence ID" value="NZ_JBHSBU010000002.1"/>
</dbReference>
<sequence>MSLKQLARDYLGNADLWNVIQVDGEPVGNGDLYLNNRTVRIPKTLRALAGLTYGSGEGWRWIAEVNRYNSANTNPDALLPSGQTIKLPHMWRRTWKYDDNGNVTEQTAGYGYRISQKTVSEYYENNRQYHSDTFGLVEPQRPKRDLRWSYTPFGAVEIAWNARDSKSPTGVPKYFYLALTQGSYQTYDRSGRVTRIDTRLFDYSQTPNRIEWQHNMAWLGAGESKQTDLHYRYDYFADGRVKSVTVNGDKNASGASSFGYDANRRLRYQWLGKGNGMKRPEISHFEYDNEGHILSKYHDSGRDGEKPTISRYMYANGQAVGETFQNPQGVFSVILDEGRYATTRKIDGSFPTGSTADYTAQGGESLQHVAAMLYGNPNLWYLLADANGLSADSVLPAGRKLVVPNTVRANEANANTFAPYREGEITGGQLPNVNMPVPKPKCGVAGQILIIIVAIIVTIYTAGAAASAIGASTTAAGSAAAGSAAAGTAAASTAAAGTAAAGTAAATTATVTAASMSTFSAGMAAIGGSMGGLGAIAAGVGAFAGSVASQLVSKELGYTEHFSLRKAATDGLAGGLTAGIASAFNISGWSSAFSNGLKEGAQLSQHAVNFAKTAAFAAMRDAVTQQVSVWTNLQKRVEWGQVAAAGLAAPISQGIGFGLDRLVNQLPSSLQGIGGMLAGVTSRIAGSAVQHGLNKAVSSSYQGSFNLRSSLINAVGSEIGDGLVDYLKSNEPYEIAIRQAAQRQNMAAAEQAAGAWDAITSYTAQVGEAMADTLRKSAFVAGSDEDARLIQHLMATQERSYVTGLYGPMTSRALSRQRKEQGLPSTRSERAIRSRALPRECWGTPIRWRPCWQPIQD</sequence>
<evidence type="ECO:0000313" key="4">
    <source>
        <dbReference type="Proteomes" id="UP001595791"/>
    </source>
</evidence>
<reference evidence="4" key="1">
    <citation type="journal article" date="2019" name="Int. J. Syst. Evol. Microbiol.">
        <title>The Global Catalogue of Microorganisms (GCM) 10K type strain sequencing project: providing services to taxonomists for standard genome sequencing and annotation.</title>
        <authorList>
            <consortium name="The Broad Institute Genomics Platform"/>
            <consortium name="The Broad Institute Genome Sequencing Center for Infectious Disease"/>
            <person name="Wu L."/>
            <person name="Ma J."/>
        </authorList>
    </citation>
    <scope>NUCLEOTIDE SEQUENCE [LARGE SCALE GENOMIC DNA]</scope>
    <source>
        <strain evidence="4">LMG 29894</strain>
    </source>
</reference>
<accession>A0ABV8MW40</accession>
<dbReference type="Pfam" id="PF01476">
    <property type="entry name" value="LysM"/>
    <property type="match status" value="1"/>
</dbReference>
<name>A0ABV8MW40_9NEIS</name>
<gene>
    <name evidence="3" type="ORF">ACFOW7_21290</name>
</gene>
<keyword evidence="1" id="KW-0472">Membrane</keyword>
<feature type="domain" description="LysM" evidence="2">
    <location>
        <begin position="356"/>
        <end position="403"/>
    </location>
</feature>
<dbReference type="Gene3D" id="2.180.10.10">
    <property type="entry name" value="RHS repeat-associated core"/>
    <property type="match status" value="1"/>
</dbReference>